<organism evidence="23 24">
    <name type="scientific">Vairimorpha ceranae</name>
    <dbReference type="NCBI Taxonomy" id="40302"/>
    <lineage>
        <taxon>Eukaryota</taxon>
        <taxon>Fungi</taxon>
        <taxon>Fungi incertae sedis</taxon>
        <taxon>Microsporidia</taxon>
        <taxon>Nosematidae</taxon>
        <taxon>Vairimorpha</taxon>
    </lineage>
</organism>
<keyword evidence="16" id="KW-0805">Transcription regulation</keyword>
<dbReference type="InterPro" id="IPR003591">
    <property type="entry name" value="Leu-rich_rpt_typical-subtyp"/>
</dbReference>
<gene>
    <name evidence="23" type="ORF">AAJ76_4900011708</name>
</gene>
<reference evidence="23 24" key="1">
    <citation type="journal article" date="2015" name="Environ. Microbiol.">
        <title>Genome analyses suggest the presence of polyploidy and recent human-driven expansions in eight global populations of the honeybee pathogen Nosema ceranae.</title>
        <authorList>
            <person name="Pelin A."/>
            <person name="Selman M."/>
            <person name="Aris-Brosou S."/>
            <person name="Farinelli L."/>
            <person name="Corradi N."/>
        </authorList>
    </citation>
    <scope>NUCLEOTIDE SEQUENCE [LARGE SCALE GENOMIC DNA]</scope>
    <source>
        <strain evidence="23 24">PA08 1199</strain>
    </source>
</reference>
<comment type="caution">
    <text evidence="23">The sequence shown here is derived from an EMBL/GenBank/DDBJ whole genome shotgun (WGS) entry which is preliminary data.</text>
</comment>
<dbReference type="EMBL" id="JPQZ01000049">
    <property type="protein sequence ID" value="KKO74720.1"/>
    <property type="molecule type" value="Genomic_DNA"/>
</dbReference>
<dbReference type="PANTHER" id="PTHR12121">
    <property type="entry name" value="CARBON CATABOLITE REPRESSOR PROTEIN 4"/>
    <property type="match status" value="1"/>
</dbReference>
<dbReference type="SUPFAM" id="SSF56219">
    <property type="entry name" value="DNase I-like"/>
    <property type="match status" value="1"/>
</dbReference>
<evidence type="ECO:0000256" key="6">
    <source>
        <dbReference type="ARBA" id="ARBA00012161"/>
    </source>
</evidence>
<dbReference type="InterPro" id="IPR005135">
    <property type="entry name" value="Endo/exonuclease/phosphatase"/>
</dbReference>
<evidence type="ECO:0000256" key="14">
    <source>
        <dbReference type="ARBA" id="ARBA00022842"/>
    </source>
</evidence>
<dbReference type="GO" id="GO:0005634">
    <property type="term" value="C:nucleus"/>
    <property type="evidence" value="ECO:0007669"/>
    <property type="project" value="UniProtKB-SubCell"/>
</dbReference>
<dbReference type="GO" id="GO:0005737">
    <property type="term" value="C:cytoplasm"/>
    <property type="evidence" value="ECO:0007669"/>
    <property type="project" value="UniProtKB-SubCell"/>
</dbReference>
<dbReference type="InterPro" id="IPR050410">
    <property type="entry name" value="CCR4/nocturin_mRNA_transcr"/>
</dbReference>
<evidence type="ECO:0000256" key="5">
    <source>
        <dbReference type="ARBA" id="ARBA00010774"/>
    </source>
</evidence>
<evidence type="ECO:0000256" key="16">
    <source>
        <dbReference type="ARBA" id="ARBA00023015"/>
    </source>
</evidence>
<comment type="subcellular location">
    <subcellularLocation>
        <location evidence="4">Cytoplasm</location>
    </subcellularLocation>
    <subcellularLocation>
        <location evidence="3">Nucleus</location>
    </subcellularLocation>
</comment>
<dbReference type="RefSeq" id="XP_024330462.1">
    <property type="nucleotide sequence ID" value="XM_024475759.1"/>
</dbReference>
<keyword evidence="9" id="KW-0540">Nuclease</keyword>
<dbReference type="InterPro" id="IPR036691">
    <property type="entry name" value="Endo/exonu/phosph_ase_sf"/>
</dbReference>
<evidence type="ECO:0000256" key="8">
    <source>
        <dbReference type="ARBA" id="ARBA00022614"/>
    </source>
</evidence>
<dbReference type="OMA" id="EHRMVAP"/>
<evidence type="ECO:0000256" key="19">
    <source>
        <dbReference type="ARBA" id="ARBA00030493"/>
    </source>
</evidence>
<evidence type="ECO:0000256" key="10">
    <source>
        <dbReference type="ARBA" id="ARBA00022723"/>
    </source>
</evidence>
<dbReference type="SUPFAM" id="SSF52075">
    <property type="entry name" value="Outer arm dynein light chain 1"/>
    <property type="match status" value="1"/>
</dbReference>
<name>A0A0F9WD13_9MICR</name>
<dbReference type="PANTHER" id="PTHR12121:SF100">
    <property type="entry name" value="POLY(A)-SPECIFIC RIBONUCLEASE"/>
    <property type="match status" value="1"/>
</dbReference>
<keyword evidence="10" id="KW-0479">Metal-binding</keyword>
<dbReference type="VEuPathDB" id="MicrosporidiaDB:AAJ76_4900011708"/>
<dbReference type="SMR" id="A0A0F9WD13"/>
<evidence type="ECO:0000256" key="9">
    <source>
        <dbReference type="ARBA" id="ARBA00022722"/>
    </source>
</evidence>
<comment type="similarity">
    <text evidence="5">Belongs to the CCR4/nocturin family.</text>
</comment>
<keyword evidence="8" id="KW-0433">Leucine-rich repeat</keyword>
<comment type="cofactor">
    <cofactor evidence="2">
        <name>Mg(2+)</name>
        <dbReference type="ChEBI" id="CHEBI:18420"/>
    </cofactor>
</comment>
<evidence type="ECO:0000256" key="12">
    <source>
        <dbReference type="ARBA" id="ARBA00022801"/>
    </source>
</evidence>
<dbReference type="InterPro" id="IPR032675">
    <property type="entry name" value="LRR_dom_sf"/>
</dbReference>
<dbReference type="Pfam" id="PF13855">
    <property type="entry name" value="LRR_8"/>
    <property type="match status" value="1"/>
</dbReference>
<dbReference type="SMART" id="SM00369">
    <property type="entry name" value="LRR_TYP"/>
    <property type="match status" value="3"/>
</dbReference>
<keyword evidence="13" id="KW-0269">Exonuclease</keyword>
<evidence type="ECO:0000256" key="4">
    <source>
        <dbReference type="ARBA" id="ARBA00004496"/>
    </source>
</evidence>
<dbReference type="GeneID" id="36320706"/>
<evidence type="ECO:0000256" key="17">
    <source>
        <dbReference type="ARBA" id="ARBA00023163"/>
    </source>
</evidence>
<evidence type="ECO:0000256" key="15">
    <source>
        <dbReference type="ARBA" id="ARBA00022884"/>
    </source>
</evidence>
<dbReference type="VEuPathDB" id="MicrosporidiaDB:NCER_100420"/>
<proteinExistence type="inferred from homology"/>
<evidence type="ECO:0000256" key="7">
    <source>
        <dbReference type="ARBA" id="ARBA00022490"/>
    </source>
</evidence>
<keyword evidence="12" id="KW-0378">Hydrolase</keyword>
<dbReference type="PROSITE" id="PS51450">
    <property type="entry name" value="LRR"/>
    <property type="match status" value="2"/>
</dbReference>
<evidence type="ECO:0000256" key="1">
    <source>
        <dbReference type="ARBA" id="ARBA00001663"/>
    </source>
</evidence>
<dbReference type="Proteomes" id="UP000034350">
    <property type="component" value="Unassembled WGS sequence"/>
</dbReference>
<keyword evidence="7" id="KW-0963">Cytoplasm</keyword>
<feature type="domain" description="Endonuclease/exonuclease/phosphatase" evidence="22">
    <location>
        <begin position="174"/>
        <end position="465"/>
    </location>
</feature>
<sequence length="476" mass="55490">MEEIQNLKKKNYKSVQKNYSEDYLGLDFSYQGLKHLSYSLFQLTFIKELNLKGNDLENIPGDIYILKNLEILNLSKNKIKFLPAKIGKMINLKELYLSDNFISNIPMELGSLYNCTVFEINNNPLISPFNLLYKDKKLLQYCREHNTNYGPPADRTWLDTVIKKDMSEITFSCGTYNILSNYSAVRLGYPPTWVLNPDYRKENILHNICSINVDILCLQEVETYNYEDFYKDQLELRCEYSSVFQPKGRSKNLTDSKSVDGCATFWKKSKFKIKENLVIDFYSKFINDYRFNKNINLVSRYGKKDNIALISIFEISQTKQTLIVVNVHLYWDPEYEDIKFVQAIILLEELEKVSKCYKNPSIVLLGDFNSLQNSSVYSFITQNSVSNTNLCKYNIGFIPGHFLKLSDAYLSEENDFTNFTPTFKGVIDFIFYSDTLELRSILSTIENEYCDQVVGLPNIHFPSDHIFLASKFKLKK</sequence>
<dbReference type="GO" id="GO:0004535">
    <property type="term" value="F:poly(A)-specific ribonuclease activity"/>
    <property type="evidence" value="ECO:0007669"/>
    <property type="project" value="UniProtKB-EC"/>
</dbReference>
<evidence type="ECO:0000256" key="18">
    <source>
        <dbReference type="ARBA" id="ARBA00023242"/>
    </source>
</evidence>
<evidence type="ECO:0000256" key="2">
    <source>
        <dbReference type="ARBA" id="ARBA00001946"/>
    </source>
</evidence>
<dbReference type="OrthoDB" id="428734at2759"/>
<keyword evidence="14" id="KW-0460">Magnesium</keyword>
<evidence type="ECO:0000256" key="3">
    <source>
        <dbReference type="ARBA" id="ARBA00004123"/>
    </source>
</evidence>
<evidence type="ECO:0000313" key="23">
    <source>
        <dbReference type="EMBL" id="KKO74720.1"/>
    </source>
</evidence>
<accession>A0A0F9WD13</accession>
<evidence type="ECO:0000256" key="20">
    <source>
        <dbReference type="ARBA" id="ARBA00031469"/>
    </source>
</evidence>
<dbReference type="Gene3D" id="3.60.10.10">
    <property type="entry name" value="Endonuclease/exonuclease/phosphatase"/>
    <property type="match status" value="1"/>
</dbReference>
<dbReference type="InterPro" id="IPR001611">
    <property type="entry name" value="Leu-rich_rpt"/>
</dbReference>
<dbReference type="EC" id="3.1.13.4" evidence="6"/>
<dbReference type="Pfam" id="PF03372">
    <property type="entry name" value="Exo_endo_phos"/>
    <property type="match status" value="1"/>
</dbReference>
<keyword evidence="11" id="KW-0677">Repeat</keyword>
<evidence type="ECO:0000256" key="13">
    <source>
        <dbReference type="ARBA" id="ARBA00022839"/>
    </source>
</evidence>
<dbReference type="Gene3D" id="3.80.10.10">
    <property type="entry name" value="Ribonuclease Inhibitor"/>
    <property type="match status" value="1"/>
</dbReference>
<comment type="catalytic activity">
    <reaction evidence="1">
        <text>Exonucleolytic cleavage of poly(A) to 5'-AMP.</text>
        <dbReference type="EC" id="3.1.13.4"/>
    </reaction>
</comment>
<dbReference type="GO" id="GO:0003723">
    <property type="term" value="F:RNA binding"/>
    <property type="evidence" value="ECO:0007669"/>
    <property type="project" value="UniProtKB-KW"/>
</dbReference>
<keyword evidence="15" id="KW-0694">RNA-binding</keyword>
<dbReference type="GO" id="GO:0046872">
    <property type="term" value="F:metal ion binding"/>
    <property type="evidence" value="ECO:0007669"/>
    <property type="project" value="UniProtKB-KW"/>
</dbReference>
<evidence type="ECO:0000259" key="22">
    <source>
        <dbReference type="Pfam" id="PF03372"/>
    </source>
</evidence>
<evidence type="ECO:0000256" key="11">
    <source>
        <dbReference type="ARBA" id="ARBA00022737"/>
    </source>
</evidence>
<keyword evidence="17" id="KW-0804">Transcription</keyword>
<keyword evidence="24" id="KW-1185">Reference proteome</keyword>
<dbReference type="AlphaFoldDB" id="A0A0F9WD13"/>
<keyword evidence="18" id="KW-0539">Nucleus</keyword>
<evidence type="ECO:0000256" key="21">
    <source>
        <dbReference type="ARBA" id="ARBA00033317"/>
    </source>
</evidence>
<protein>
    <recommendedName>
        <fullName evidence="6">poly(A)-specific ribonuclease</fullName>
        <ecNumber evidence="6">3.1.13.4</ecNumber>
    </recommendedName>
    <alternativeName>
        <fullName evidence="19">Carbon catabolite repressor protein 4</fullName>
    </alternativeName>
    <alternativeName>
        <fullName evidence="20">Cytoplasmic deadenylase</fullName>
    </alternativeName>
    <alternativeName>
        <fullName evidence="21">Glucose-repressible alcohol dehydrogenase transcriptional effector</fullName>
    </alternativeName>
</protein>
<evidence type="ECO:0000313" key="24">
    <source>
        <dbReference type="Proteomes" id="UP000034350"/>
    </source>
</evidence>